<accession>A0A3N1GGC9</accession>
<dbReference type="Proteomes" id="UP000271683">
    <property type="component" value="Unassembled WGS sequence"/>
</dbReference>
<feature type="transmembrane region" description="Helical" evidence="2">
    <location>
        <begin position="76"/>
        <end position="96"/>
    </location>
</feature>
<comment type="caution">
    <text evidence="3">The sequence shown here is derived from an EMBL/GenBank/DDBJ whole genome shotgun (WGS) entry which is preliminary data.</text>
</comment>
<evidence type="ECO:0000256" key="1">
    <source>
        <dbReference type="SAM" id="MobiDB-lite"/>
    </source>
</evidence>
<keyword evidence="2" id="KW-0812">Transmembrane</keyword>
<name>A0A3N1GGC9_9ACTN</name>
<evidence type="ECO:0000313" key="3">
    <source>
        <dbReference type="EMBL" id="ROP29211.1"/>
    </source>
</evidence>
<dbReference type="EMBL" id="RJKL01000001">
    <property type="protein sequence ID" value="ROP29211.1"/>
    <property type="molecule type" value="Genomic_DNA"/>
</dbReference>
<gene>
    <name evidence="3" type="ORF">EDD30_1997</name>
</gene>
<protein>
    <recommendedName>
        <fullName evidence="5">Cell division protein FtsB</fullName>
    </recommendedName>
</protein>
<dbReference type="AlphaFoldDB" id="A0A3N1GGC9"/>
<keyword evidence="2" id="KW-1133">Transmembrane helix</keyword>
<sequence>MSERTSAAPRSGGRTAERAEKGRRTPAGTKGTARGARQFPIQGTTALKLDAEQQRETAAAPRLRVAPPAPINAPRAPFIALVVAVVVAGVLGVLLINTKTAENSFELDTLEKRQAELNARQQALENEIAANNMPGNLDVAARRLGLVKADSPAYLRMPDGKVFGVMKPGSGPRAVTAQDPATAATTAEKNASPARPGTSTQDATTRDVTPGAANPAGVPGQAVPGQAVPGQAVPGQAVPGQAVPGQAVPGQAVPGQAVPGQAVPGQAVPGQGTLPAAGQ</sequence>
<feature type="compositionally biased region" description="Polar residues" evidence="1">
    <location>
        <begin position="197"/>
        <end position="207"/>
    </location>
</feature>
<organism evidence="3 4">
    <name type="scientific">Couchioplanes caeruleus</name>
    <dbReference type="NCBI Taxonomy" id="56438"/>
    <lineage>
        <taxon>Bacteria</taxon>
        <taxon>Bacillati</taxon>
        <taxon>Actinomycetota</taxon>
        <taxon>Actinomycetes</taxon>
        <taxon>Micromonosporales</taxon>
        <taxon>Micromonosporaceae</taxon>
        <taxon>Couchioplanes</taxon>
    </lineage>
</organism>
<evidence type="ECO:0008006" key="5">
    <source>
        <dbReference type="Google" id="ProtNLM"/>
    </source>
</evidence>
<evidence type="ECO:0000313" key="4">
    <source>
        <dbReference type="Proteomes" id="UP000271683"/>
    </source>
</evidence>
<keyword evidence="2" id="KW-0472">Membrane</keyword>
<feature type="region of interest" description="Disordered" evidence="1">
    <location>
        <begin position="171"/>
        <end position="279"/>
    </location>
</feature>
<feature type="region of interest" description="Disordered" evidence="1">
    <location>
        <begin position="1"/>
        <end position="40"/>
    </location>
</feature>
<reference evidence="3 4" key="1">
    <citation type="submission" date="2018-11" db="EMBL/GenBank/DDBJ databases">
        <title>Sequencing the genomes of 1000 actinobacteria strains.</title>
        <authorList>
            <person name="Klenk H.-P."/>
        </authorList>
    </citation>
    <scope>NUCLEOTIDE SEQUENCE [LARGE SCALE GENOMIC DNA]</scope>
    <source>
        <strain evidence="3 4">DSM 43634</strain>
    </source>
</reference>
<feature type="compositionally biased region" description="Low complexity" evidence="1">
    <location>
        <begin position="174"/>
        <end position="187"/>
    </location>
</feature>
<evidence type="ECO:0000256" key="2">
    <source>
        <dbReference type="SAM" id="Phobius"/>
    </source>
</evidence>
<proteinExistence type="predicted"/>